<dbReference type="InterPro" id="IPR024072">
    <property type="entry name" value="DHFR-like_dom_sf"/>
</dbReference>
<feature type="binding site" evidence="17">
    <location>
        <position position="167"/>
    </location>
    <ligand>
        <name>substrate</name>
    </ligand>
</feature>
<feature type="binding site" evidence="17">
    <location>
        <position position="221"/>
    </location>
    <ligand>
        <name>NADP(+)</name>
        <dbReference type="ChEBI" id="CHEBI:58349"/>
    </ligand>
</feature>
<keyword evidence="9 15" id="KW-0862">Zinc</keyword>
<feature type="binding site" evidence="17">
    <location>
        <position position="290"/>
    </location>
    <ligand>
        <name>substrate</name>
    </ligand>
</feature>
<proteinExistence type="inferred from homology"/>
<feature type="binding site" evidence="17">
    <location>
        <position position="203"/>
    </location>
    <ligand>
        <name>substrate</name>
    </ligand>
</feature>
<comment type="cofactor">
    <cofactor evidence="15 18">
        <name>Zn(2+)</name>
        <dbReference type="ChEBI" id="CHEBI:29105"/>
    </cofactor>
    <text evidence="15 18">Binds 1 zinc ion.</text>
</comment>
<dbReference type="FunFam" id="3.40.140.10:FF:000025">
    <property type="entry name" value="Riboflavin biosynthesis protein RibD"/>
    <property type="match status" value="1"/>
</dbReference>
<dbReference type="GO" id="GO:0009231">
    <property type="term" value="P:riboflavin biosynthetic process"/>
    <property type="evidence" value="ECO:0007669"/>
    <property type="project" value="UniProtKB-UniPathway"/>
</dbReference>
<gene>
    <name evidence="20" type="ORF">SAMN05421781_0749</name>
</gene>
<organism evidence="20 21">
    <name type="scientific">Marinococcus luteus</name>
    <dbReference type="NCBI Taxonomy" id="1122204"/>
    <lineage>
        <taxon>Bacteria</taxon>
        <taxon>Bacillati</taxon>
        <taxon>Bacillota</taxon>
        <taxon>Bacilli</taxon>
        <taxon>Bacillales</taxon>
        <taxon>Bacillaceae</taxon>
        <taxon>Marinococcus</taxon>
    </lineage>
</organism>
<comment type="similarity">
    <text evidence="4 15">In the N-terminal section; belongs to the cytidine and deoxycytidylate deaminase family.</text>
</comment>
<feature type="binding site" evidence="18">
    <location>
        <position position="74"/>
    </location>
    <ligand>
        <name>Zn(2+)</name>
        <dbReference type="ChEBI" id="CHEBI:29105"/>
        <note>catalytic</note>
    </ligand>
</feature>
<dbReference type="PROSITE" id="PS00903">
    <property type="entry name" value="CYT_DCMP_DEAMINASES_1"/>
    <property type="match status" value="1"/>
</dbReference>
<dbReference type="InterPro" id="IPR016192">
    <property type="entry name" value="APOBEC/CMP_deaminase_Zn-bd"/>
</dbReference>
<dbReference type="SUPFAM" id="SSF53597">
    <property type="entry name" value="Dihydrofolate reductase-like"/>
    <property type="match status" value="1"/>
</dbReference>
<dbReference type="SUPFAM" id="SSF53927">
    <property type="entry name" value="Cytidine deaminase-like"/>
    <property type="match status" value="1"/>
</dbReference>
<dbReference type="GO" id="GO:0008835">
    <property type="term" value="F:diaminohydroxyphosphoribosylaminopyrimidine deaminase activity"/>
    <property type="evidence" value="ECO:0007669"/>
    <property type="project" value="UniProtKB-EC"/>
</dbReference>
<evidence type="ECO:0000256" key="3">
    <source>
        <dbReference type="ARBA" id="ARBA00004910"/>
    </source>
</evidence>
<evidence type="ECO:0000256" key="12">
    <source>
        <dbReference type="ARBA" id="ARBA00023268"/>
    </source>
</evidence>
<evidence type="ECO:0000256" key="15">
    <source>
        <dbReference type="PIRNR" id="PIRNR006769"/>
    </source>
</evidence>
<evidence type="ECO:0000256" key="14">
    <source>
        <dbReference type="ARBA" id="ARBA00049886"/>
    </source>
</evidence>
<dbReference type="InterPro" id="IPR004794">
    <property type="entry name" value="Eubact_RibD"/>
</dbReference>
<evidence type="ECO:0000256" key="16">
    <source>
        <dbReference type="PIRSR" id="PIRSR006769-1"/>
    </source>
</evidence>
<feature type="active site" description="Proton donor" evidence="16">
    <location>
        <position position="51"/>
    </location>
</feature>
<evidence type="ECO:0000256" key="7">
    <source>
        <dbReference type="ARBA" id="ARBA00022723"/>
    </source>
</evidence>
<dbReference type="CDD" id="cd01284">
    <property type="entry name" value="Riboflavin_deaminase-reductase"/>
    <property type="match status" value="1"/>
</dbReference>
<dbReference type="NCBIfam" id="TIGR00227">
    <property type="entry name" value="ribD_Cterm"/>
    <property type="match status" value="1"/>
</dbReference>
<evidence type="ECO:0000256" key="2">
    <source>
        <dbReference type="ARBA" id="ARBA00004882"/>
    </source>
</evidence>
<keyword evidence="7 15" id="KW-0479">Metal-binding</keyword>
<dbReference type="InterPro" id="IPR002734">
    <property type="entry name" value="RibDG_C"/>
</dbReference>
<feature type="domain" description="CMP/dCMP-type deaminase" evidence="19">
    <location>
        <begin position="1"/>
        <end position="122"/>
    </location>
</feature>
<feature type="binding site" evidence="17">
    <location>
        <position position="199"/>
    </location>
    <ligand>
        <name>NADP(+)</name>
        <dbReference type="ChEBI" id="CHEBI:58349"/>
    </ligand>
</feature>
<dbReference type="UniPathway" id="UPA00275">
    <property type="reaction ID" value="UER00401"/>
</dbReference>
<comment type="catalytic activity">
    <reaction evidence="13 15">
        <text>5-amino-6-(5-phospho-D-ribitylamino)uracil + NADP(+) = 5-amino-6-(5-phospho-D-ribosylamino)uracil + NADPH + H(+)</text>
        <dbReference type="Rhea" id="RHEA:17845"/>
        <dbReference type="ChEBI" id="CHEBI:15378"/>
        <dbReference type="ChEBI" id="CHEBI:57783"/>
        <dbReference type="ChEBI" id="CHEBI:58349"/>
        <dbReference type="ChEBI" id="CHEBI:58421"/>
        <dbReference type="ChEBI" id="CHEBI:58453"/>
        <dbReference type="EC" id="1.1.1.193"/>
    </reaction>
</comment>
<feature type="binding site" evidence="18">
    <location>
        <position position="49"/>
    </location>
    <ligand>
        <name>Zn(2+)</name>
        <dbReference type="ChEBI" id="CHEBI:29105"/>
        <note>catalytic</note>
    </ligand>
</feature>
<dbReference type="RefSeq" id="WP_091611323.1">
    <property type="nucleotide sequence ID" value="NZ_FNNC01000001.1"/>
</dbReference>
<evidence type="ECO:0000313" key="21">
    <source>
        <dbReference type="Proteomes" id="UP000199488"/>
    </source>
</evidence>
<feature type="binding site" evidence="17">
    <location>
        <begin position="292"/>
        <end position="298"/>
    </location>
    <ligand>
        <name>NADP(+)</name>
        <dbReference type="ChEBI" id="CHEBI:58349"/>
    </ligand>
</feature>
<dbReference type="Proteomes" id="UP000199488">
    <property type="component" value="Unassembled WGS sequence"/>
</dbReference>
<feature type="binding site" evidence="17">
    <location>
        <position position="153"/>
    </location>
    <ligand>
        <name>NADP(+)</name>
        <dbReference type="ChEBI" id="CHEBI:58349"/>
    </ligand>
</feature>
<dbReference type="EC" id="3.5.4.26" evidence="15"/>
<reference evidence="20 21" key="1">
    <citation type="submission" date="2016-10" db="EMBL/GenBank/DDBJ databases">
        <authorList>
            <person name="de Groot N.N."/>
        </authorList>
    </citation>
    <scope>NUCLEOTIDE SEQUENCE [LARGE SCALE GENOMIC DNA]</scope>
    <source>
        <strain evidence="20 21">DSM 23126</strain>
    </source>
</reference>
<dbReference type="OrthoDB" id="9800865at2"/>
<sequence>MDHTWMHTALELARSTEGQTYPNPMVGAVVVKNGRIVGMGAHLRSGEAHAEVHALAMAGDEAEGASIYVTLEPCSHYGRTPPCAKQIIEAGIAKVVVAASDPNPLVAGKGIQMMEEAGLEVVTGVGEEEAAYLNRKFFHFIKTGRPYVTAKTASSLDGKTATATGESQWITGKPAREDVHRERRRCDGILVGIGTVLSDDPSLTARVPETGVTPARIVLDSELQMPENSRMLKDDAAPVYVLTNGPADAQRQRRLEEAGAEVVPVASGVKNISAVLDVLGEKKIVSLFVEGGAGVLGSFLEAEVIQEYLMYVAPIVIGGENAPGVYQGSGVSALQKARAFSLMKEETFGQDRKYILQAGE</sequence>
<feature type="binding site" evidence="17">
    <location>
        <position position="195"/>
    </location>
    <ligand>
        <name>NADP(+)</name>
        <dbReference type="ChEBI" id="CHEBI:58349"/>
    </ligand>
</feature>
<dbReference type="Gene3D" id="3.40.430.10">
    <property type="entry name" value="Dihydrofolate Reductase, subunit A"/>
    <property type="match status" value="1"/>
</dbReference>
<evidence type="ECO:0000256" key="13">
    <source>
        <dbReference type="ARBA" id="ARBA00049861"/>
    </source>
</evidence>
<dbReference type="NCBIfam" id="TIGR00326">
    <property type="entry name" value="eubact_ribD"/>
    <property type="match status" value="1"/>
</dbReference>
<comment type="function">
    <text evidence="1 15">Converts 2,5-diamino-6-(ribosylamino)-4(3h)-pyrimidinone 5'-phosphate into 5-amino-6-(ribosylamino)-2,4(1h,3h)-pyrimidinedione 5'-phosphate.</text>
</comment>
<evidence type="ECO:0000256" key="6">
    <source>
        <dbReference type="ARBA" id="ARBA00022619"/>
    </source>
</evidence>
<evidence type="ECO:0000256" key="9">
    <source>
        <dbReference type="ARBA" id="ARBA00022833"/>
    </source>
</evidence>
<dbReference type="Pfam" id="PF00383">
    <property type="entry name" value="dCMP_cyt_deam_1"/>
    <property type="match status" value="1"/>
</dbReference>
<dbReference type="PANTHER" id="PTHR38011:SF7">
    <property type="entry name" value="2,5-DIAMINO-6-RIBOSYLAMINO-4(3H)-PYRIMIDINONE 5'-PHOSPHATE REDUCTASE"/>
    <property type="match status" value="1"/>
</dbReference>
<accession>A0A1H2RFQ3</accession>
<dbReference type="InterPro" id="IPR011549">
    <property type="entry name" value="RibD_C"/>
</dbReference>
<dbReference type="GO" id="GO:0050661">
    <property type="term" value="F:NADP binding"/>
    <property type="evidence" value="ECO:0007669"/>
    <property type="project" value="InterPro"/>
</dbReference>
<dbReference type="Gene3D" id="3.40.140.10">
    <property type="entry name" value="Cytidine Deaminase, domain 2"/>
    <property type="match status" value="1"/>
</dbReference>
<evidence type="ECO:0000313" key="20">
    <source>
        <dbReference type="EMBL" id="SDW18276.1"/>
    </source>
</evidence>
<comment type="pathway">
    <text evidence="2 15">Cofactor biosynthesis; riboflavin biosynthesis; 5-amino-6-(D-ribitylamino)uracil from GTP: step 2/4.</text>
</comment>
<evidence type="ECO:0000256" key="1">
    <source>
        <dbReference type="ARBA" id="ARBA00002151"/>
    </source>
</evidence>
<evidence type="ECO:0000256" key="4">
    <source>
        <dbReference type="ARBA" id="ARBA00005259"/>
    </source>
</evidence>
<dbReference type="GO" id="GO:0008270">
    <property type="term" value="F:zinc ion binding"/>
    <property type="evidence" value="ECO:0007669"/>
    <property type="project" value="InterPro"/>
</dbReference>
<dbReference type="EMBL" id="FNNC01000001">
    <property type="protein sequence ID" value="SDW18276.1"/>
    <property type="molecule type" value="Genomic_DNA"/>
</dbReference>
<keyword evidence="11 15" id="KW-0560">Oxidoreductase</keyword>
<name>A0A1H2RFQ3_9BACI</name>
<dbReference type="PROSITE" id="PS51747">
    <property type="entry name" value="CYT_DCMP_DEAMINASES_2"/>
    <property type="match status" value="1"/>
</dbReference>
<dbReference type="PIRSF" id="PIRSF006769">
    <property type="entry name" value="RibD"/>
    <property type="match status" value="1"/>
</dbReference>
<evidence type="ECO:0000256" key="5">
    <source>
        <dbReference type="ARBA" id="ARBA00007417"/>
    </source>
</evidence>
<feature type="binding site" evidence="17">
    <location>
        <position position="183"/>
    </location>
    <ligand>
        <name>substrate</name>
    </ligand>
</feature>
<evidence type="ECO:0000259" key="19">
    <source>
        <dbReference type="PROSITE" id="PS51747"/>
    </source>
</evidence>
<comment type="similarity">
    <text evidence="5 15">In the C-terminal section; belongs to the HTP reductase family.</text>
</comment>
<comment type="catalytic activity">
    <reaction evidence="14 15">
        <text>2,5-diamino-6-hydroxy-4-(5-phosphoribosylamino)-pyrimidine + H2O + H(+) = 5-amino-6-(5-phospho-D-ribosylamino)uracil + NH4(+)</text>
        <dbReference type="Rhea" id="RHEA:21868"/>
        <dbReference type="ChEBI" id="CHEBI:15377"/>
        <dbReference type="ChEBI" id="CHEBI:15378"/>
        <dbReference type="ChEBI" id="CHEBI:28938"/>
        <dbReference type="ChEBI" id="CHEBI:58453"/>
        <dbReference type="ChEBI" id="CHEBI:58614"/>
        <dbReference type="EC" id="3.5.4.26"/>
    </reaction>
</comment>
<dbReference type="InterPro" id="IPR002125">
    <property type="entry name" value="CMP_dCMP_dom"/>
</dbReference>
<keyword evidence="10 15" id="KW-0521">NADP</keyword>
<keyword evidence="8 15" id="KW-0378">Hydrolase</keyword>
<evidence type="ECO:0000256" key="17">
    <source>
        <dbReference type="PIRSR" id="PIRSR006769-2"/>
    </source>
</evidence>
<dbReference type="PANTHER" id="PTHR38011">
    <property type="entry name" value="DIHYDROFOLATE REDUCTASE FAMILY PROTEIN (AFU_ORTHOLOGUE AFUA_8G06820)"/>
    <property type="match status" value="1"/>
</dbReference>
<feature type="binding site" evidence="17">
    <location>
        <position position="206"/>
    </location>
    <ligand>
        <name>substrate</name>
    </ligand>
</feature>
<feature type="binding site" evidence="17">
    <location>
        <position position="169"/>
    </location>
    <ligand>
        <name>NADP(+)</name>
        <dbReference type="ChEBI" id="CHEBI:58349"/>
    </ligand>
</feature>
<dbReference type="Pfam" id="PF01872">
    <property type="entry name" value="RibD_C"/>
    <property type="match status" value="1"/>
</dbReference>
<dbReference type="STRING" id="1122204.SAMN05421781_0749"/>
<keyword evidence="21" id="KW-1185">Reference proteome</keyword>
<evidence type="ECO:0000256" key="10">
    <source>
        <dbReference type="ARBA" id="ARBA00022857"/>
    </source>
</evidence>
<feature type="binding site" evidence="18">
    <location>
        <position position="83"/>
    </location>
    <ligand>
        <name>Zn(2+)</name>
        <dbReference type="ChEBI" id="CHEBI:29105"/>
        <note>catalytic</note>
    </ligand>
</feature>
<dbReference type="InterPro" id="IPR050765">
    <property type="entry name" value="Riboflavin_Biosynth_HTPR"/>
</dbReference>
<evidence type="ECO:0000256" key="11">
    <source>
        <dbReference type="ARBA" id="ARBA00023002"/>
    </source>
</evidence>
<dbReference type="EC" id="1.1.1.193" evidence="15"/>
<keyword evidence="6 15" id="KW-0686">Riboflavin biosynthesis</keyword>
<evidence type="ECO:0000256" key="18">
    <source>
        <dbReference type="PIRSR" id="PIRSR006769-3"/>
    </source>
</evidence>
<keyword evidence="12" id="KW-0511">Multifunctional enzyme</keyword>
<evidence type="ECO:0000256" key="8">
    <source>
        <dbReference type="ARBA" id="ARBA00022801"/>
    </source>
</evidence>
<dbReference type="AlphaFoldDB" id="A0A1H2RFQ3"/>
<protein>
    <recommendedName>
        <fullName evidence="15">Riboflavin biosynthesis protein RibD</fullName>
    </recommendedName>
    <domain>
        <recommendedName>
            <fullName evidence="15">Diaminohydroxyphosphoribosylaminopyrimidine deaminase</fullName>
            <shortName evidence="15">DRAP deaminase</shortName>
            <ecNumber evidence="15">3.5.4.26</ecNumber>
        </recommendedName>
        <alternativeName>
            <fullName evidence="15">Riboflavin-specific deaminase</fullName>
        </alternativeName>
    </domain>
    <domain>
        <recommendedName>
            <fullName evidence="15">5-amino-6-(5-phosphoribosylamino)uracil reductase</fullName>
            <ecNumber evidence="15">1.1.1.193</ecNumber>
        </recommendedName>
        <alternativeName>
            <fullName evidence="15">HTP reductase</fullName>
        </alternativeName>
    </domain>
</protein>
<dbReference type="InterPro" id="IPR016193">
    <property type="entry name" value="Cytidine_deaminase-like"/>
</dbReference>
<comment type="pathway">
    <text evidence="3 15">Cofactor biosynthesis; riboflavin biosynthesis; 5-amino-6-(D-ribitylamino)uracil from GTP: step 3/4.</text>
</comment>
<dbReference type="GO" id="GO:0008703">
    <property type="term" value="F:5-amino-6-(5-phosphoribosylamino)uracil reductase activity"/>
    <property type="evidence" value="ECO:0007669"/>
    <property type="project" value="UniProtKB-EC"/>
</dbReference>